<evidence type="ECO:0000313" key="3">
    <source>
        <dbReference type="Proteomes" id="UP000887159"/>
    </source>
</evidence>
<organism evidence="2 3">
    <name type="scientific">Trichonephila clavipes</name>
    <name type="common">Golden silk orbweaver</name>
    <name type="synonym">Nephila clavipes</name>
    <dbReference type="NCBI Taxonomy" id="2585209"/>
    <lineage>
        <taxon>Eukaryota</taxon>
        <taxon>Metazoa</taxon>
        <taxon>Ecdysozoa</taxon>
        <taxon>Arthropoda</taxon>
        <taxon>Chelicerata</taxon>
        <taxon>Arachnida</taxon>
        <taxon>Araneae</taxon>
        <taxon>Araneomorphae</taxon>
        <taxon>Entelegynae</taxon>
        <taxon>Araneoidea</taxon>
        <taxon>Nephilidae</taxon>
        <taxon>Trichonephila</taxon>
    </lineage>
</organism>
<feature type="compositionally biased region" description="Basic and acidic residues" evidence="1">
    <location>
        <begin position="88"/>
        <end position="109"/>
    </location>
</feature>
<comment type="caution">
    <text evidence="2">The sequence shown here is derived from an EMBL/GenBank/DDBJ whole genome shotgun (WGS) entry which is preliminary data.</text>
</comment>
<protein>
    <submittedName>
        <fullName evidence="2">Uncharacterized protein</fullName>
    </submittedName>
</protein>
<dbReference type="EMBL" id="BMAU01021357">
    <property type="protein sequence ID" value="GFY20969.1"/>
    <property type="molecule type" value="Genomic_DNA"/>
</dbReference>
<proteinExistence type="predicted"/>
<keyword evidence="3" id="KW-1185">Reference proteome</keyword>
<dbReference type="Proteomes" id="UP000887159">
    <property type="component" value="Unassembled WGS sequence"/>
</dbReference>
<feature type="region of interest" description="Disordered" evidence="1">
    <location>
        <begin position="76"/>
        <end position="109"/>
    </location>
</feature>
<dbReference type="AlphaFoldDB" id="A0A8X6SVV1"/>
<name>A0A8X6SVV1_TRICX</name>
<reference evidence="2" key="1">
    <citation type="submission" date="2020-08" db="EMBL/GenBank/DDBJ databases">
        <title>Multicomponent nature underlies the extraordinary mechanical properties of spider dragline silk.</title>
        <authorList>
            <person name="Kono N."/>
            <person name="Nakamura H."/>
            <person name="Mori M."/>
            <person name="Yoshida Y."/>
            <person name="Ohtoshi R."/>
            <person name="Malay A.D."/>
            <person name="Moran D.A.P."/>
            <person name="Tomita M."/>
            <person name="Numata K."/>
            <person name="Arakawa K."/>
        </authorList>
    </citation>
    <scope>NUCLEOTIDE SEQUENCE</scope>
</reference>
<evidence type="ECO:0000313" key="2">
    <source>
        <dbReference type="EMBL" id="GFY20969.1"/>
    </source>
</evidence>
<gene>
    <name evidence="2" type="ORF">TNCV_3990131</name>
</gene>
<feature type="region of interest" description="Disordered" evidence="1">
    <location>
        <begin position="1"/>
        <end position="22"/>
    </location>
</feature>
<evidence type="ECO:0000256" key="1">
    <source>
        <dbReference type="SAM" id="MobiDB-lite"/>
    </source>
</evidence>
<sequence length="109" mass="12516">MNVSGEKSYMRKLRHPPEEPLNYGHLKKIKSFKTVKQNRSRYSATLSHFLETRPGCEETQEESIRTGPQSVVANGVARSREKKMKLTTHGERKCDVNGHVHHNDTQSSR</sequence>
<accession>A0A8X6SVV1</accession>